<evidence type="ECO:0000256" key="1">
    <source>
        <dbReference type="ARBA" id="ARBA00029464"/>
    </source>
</evidence>
<keyword evidence="4" id="KW-1185">Reference proteome</keyword>
<proteinExistence type="inferred from homology"/>
<evidence type="ECO:0000313" key="3">
    <source>
        <dbReference type="EMBL" id="RMJ17578.1"/>
    </source>
</evidence>
<dbReference type="PANTHER" id="PTHR47751:SF1">
    <property type="entry name" value="SUPERFAMILY HYDROLASE, PUTATIVE (AFU_ORTHOLOGUE AFUA_2G16580)-RELATED"/>
    <property type="match status" value="1"/>
</dbReference>
<evidence type="ECO:0000313" key="4">
    <source>
        <dbReference type="Proteomes" id="UP000277212"/>
    </source>
</evidence>
<dbReference type="SUPFAM" id="SSF53474">
    <property type="entry name" value="alpha/beta-Hydrolases"/>
    <property type="match status" value="1"/>
</dbReference>
<comment type="similarity">
    <text evidence="1">Belongs to the polyketide transferase af380 family.</text>
</comment>
<dbReference type="InterPro" id="IPR029058">
    <property type="entry name" value="AB_hydrolase_fold"/>
</dbReference>
<dbReference type="STRING" id="2010991.A0A3M2SJ38"/>
<name>A0A3M2SJ38_9HYPO</name>
<dbReference type="Gene3D" id="3.40.50.1820">
    <property type="entry name" value="alpha/beta hydrolase"/>
    <property type="match status" value="1"/>
</dbReference>
<protein>
    <recommendedName>
        <fullName evidence="2">AB hydrolase-1 domain-containing protein</fullName>
    </recommendedName>
</protein>
<accession>A0A3M2SJ38</accession>
<dbReference type="InterPro" id="IPR051411">
    <property type="entry name" value="Polyketide_trans_af380"/>
</dbReference>
<reference evidence="3 4" key="1">
    <citation type="submission" date="2017-06" db="EMBL/GenBank/DDBJ databases">
        <title>Comparative genomic analysis of Ambrosia Fusariam Clade fungi.</title>
        <authorList>
            <person name="Stajich J.E."/>
            <person name="Carrillo J."/>
            <person name="Kijimoto T."/>
            <person name="Eskalen A."/>
            <person name="O'Donnell K."/>
            <person name="Kasson M."/>
        </authorList>
    </citation>
    <scope>NUCLEOTIDE SEQUENCE [LARGE SCALE GENOMIC DNA]</scope>
    <source>
        <strain evidence="3">UCR3666</strain>
    </source>
</reference>
<gene>
    <name evidence="3" type="ORF">CDV36_002760</name>
</gene>
<dbReference type="Gene3D" id="1.10.10.800">
    <property type="match status" value="1"/>
</dbReference>
<dbReference type="Proteomes" id="UP000277212">
    <property type="component" value="Unassembled WGS sequence"/>
</dbReference>
<dbReference type="InterPro" id="IPR000073">
    <property type="entry name" value="AB_hydrolase_1"/>
</dbReference>
<evidence type="ECO:0000259" key="2">
    <source>
        <dbReference type="Pfam" id="PF12697"/>
    </source>
</evidence>
<dbReference type="EMBL" id="NKUJ01000030">
    <property type="protein sequence ID" value="RMJ17578.1"/>
    <property type="molecule type" value="Genomic_DNA"/>
</dbReference>
<comment type="caution">
    <text evidence="3">The sequence shown here is derived from an EMBL/GenBank/DDBJ whole genome shotgun (WGS) entry which is preliminary data.</text>
</comment>
<dbReference type="PANTHER" id="PTHR47751">
    <property type="entry name" value="SUPERFAMILY HYDROLASE, PUTATIVE (AFU_ORTHOLOGUE AFUA_2G16580)-RELATED"/>
    <property type="match status" value="1"/>
</dbReference>
<sequence length="391" mass="43238">MSRTPAAIKALTCHRDDDISSDSQYQLSPTSHLIVFSQYDHRNSTTNMFGGRLVAVAIMALVNAMATMAQNLSFGADNFYRSPDVQIQPITFQTQYHTSITANLFYPRNLSRNVETAAIVVGHPMGAVKEQSANLYATKLADQGFITVSIDLPHWGGSDGEPRNAVSVEYYAEAFSAAVDYLGLQDFVDRERIGGVGICGSGSFIISAAKIDSRLKAIATVSMYDMGAAARNGIRKSQTLAQRKELINAAAAQRWNESEGAESELIGGTVDRREDATDAIQQEFYDFYRTTRGEVTPPGSLPNTTTHPTRSSQVKFFNFYPFNDIETISPRPLLFISGDQAHSREFSENAYGRAAEPKELIWVPGAGHVDLYDRVDLIPFDRLTRFFKENL</sequence>
<feature type="domain" description="AB hydrolase-1" evidence="2">
    <location>
        <begin position="138"/>
        <end position="372"/>
    </location>
</feature>
<dbReference type="AlphaFoldDB" id="A0A3M2SJ38"/>
<dbReference type="OrthoDB" id="2498029at2759"/>
<organism evidence="3 4">
    <name type="scientific">Fusarium kuroshium</name>
    <dbReference type="NCBI Taxonomy" id="2010991"/>
    <lineage>
        <taxon>Eukaryota</taxon>
        <taxon>Fungi</taxon>
        <taxon>Dikarya</taxon>
        <taxon>Ascomycota</taxon>
        <taxon>Pezizomycotina</taxon>
        <taxon>Sordariomycetes</taxon>
        <taxon>Hypocreomycetidae</taxon>
        <taxon>Hypocreales</taxon>
        <taxon>Nectriaceae</taxon>
        <taxon>Fusarium</taxon>
        <taxon>Fusarium solani species complex</taxon>
    </lineage>
</organism>
<dbReference type="Pfam" id="PF12697">
    <property type="entry name" value="Abhydrolase_6"/>
    <property type="match status" value="1"/>
</dbReference>